<evidence type="ECO:0000313" key="2">
    <source>
        <dbReference type="Proteomes" id="UP000759273"/>
    </source>
</evidence>
<dbReference type="Gene3D" id="3.30.1240.10">
    <property type="match status" value="1"/>
</dbReference>
<dbReference type="Proteomes" id="UP000759273">
    <property type="component" value="Unassembled WGS sequence"/>
</dbReference>
<dbReference type="PANTHER" id="PTHR10000">
    <property type="entry name" value="PHOSPHOSERINE PHOSPHATASE"/>
    <property type="match status" value="1"/>
</dbReference>
<dbReference type="PANTHER" id="PTHR10000:SF8">
    <property type="entry name" value="HAD SUPERFAMILY HYDROLASE-LIKE, TYPE 3"/>
    <property type="match status" value="1"/>
</dbReference>
<comment type="caution">
    <text evidence="1">The sequence shown here is derived from an EMBL/GenBank/DDBJ whole genome shotgun (WGS) entry which is preliminary data.</text>
</comment>
<dbReference type="Pfam" id="PF08282">
    <property type="entry name" value="Hydrolase_3"/>
    <property type="match status" value="1"/>
</dbReference>
<name>A0A943DEH0_9FIRM</name>
<gene>
    <name evidence="1" type="ORF">KHY36_00940</name>
</gene>
<organism evidence="1 2">
    <name type="scientific">Subdoligranulum variabile</name>
    <dbReference type="NCBI Taxonomy" id="214851"/>
    <lineage>
        <taxon>Bacteria</taxon>
        <taxon>Bacillati</taxon>
        <taxon>Bacillota</taxon>
        <taxon>Clostridia</taxon>
        <taxon>Eubacteriales</taxon>
        <taxon>Oscillospiraceae</taxon>
        <taxon>Subdoligranulum</taxon>
    </lineage>
</organism>
<dbReference type="GO" id="GO:0000287">
    <property type="term" value="F:magnesium ion binding"/>
    <property type="evidence" value="ECO:0007669"/>
    <property type="project" value="TreeGrafter"/>
</dbReference>
<protein>
    <submittedName>
        <fullName evidence="1">HAD family phosphatase</fullName>
    </submittedName>
</protein>
<evidence type="ECO:0000313" key="1">
    <source>
        <dbReference type="EMBL" id="MBS5331078.1"/>
    </source>
</evidence>
<dbReference type="GO" id="GO:0016791">
    <property type="term" value="F:phosphatase activity"/>
    <property type="evidence" value="ECO:0007669"/>
    <property type="project" value="TreeGrafter"/>
</dbReference>
<dbReference type="SUPFAM" id="SSF56784">
    <property type="entry name" value="HAD-like"/>
    <property type="match status" value="1"/>
</dbReference>
<dbReference type="GO" id="GO:0005829">
    <property type="term" value="C:cytosol"/>
    <property type="evidence" value="ECO:0007669"/>
    <property type="project" value="TreeGrafter"/>
</dbReference>
<sequence>MKLSEVNPMKYKLLLLDIDGTLRPGSCERVPRENAEAVCAVQKAGVKIAIATGRGRIGVGKGLLRSIRPDYWVCAGGAQLVDYKGADLALHRLTTEEMYALVDFFENYDLPLRFTFHDANHAYIGYEEFARREREKNLALNIVDGEDQDHHLTEMPFGAFGFLPQAMAEKFQEQYGYLGLNFLFSYPGSDGCDILQKGIDKGTGLLELAKLAGLDPADCVAVGDGDNDVAMLKAAGLGIAMGNGSAAAKAAADRTGPDAEPHGIAELCRELWPEAF</sequence>
<reference evidence="1" key="1">
    <citation type="submission" date="2021-02" db="EMBL/GenBank/DDBJ databases">
        <title>Infant gut strain persistence is associated with maternal origin, phylogeny, and functional potential including surface adhesion and iron acquisition.</title>
        <authorList>
            <person name="Lou Y.C."/>
        </authorList>
    </citation>
    <scope>NUCLEOTIDE SEQUENCE</scope>
    <source>
        <strain evidence="1">L3_101_000M1_dasL3_101_000M1_concoct_87</strain>
    </source>
</reference>
<dbReference type="InterPro" id="IPR006379">
    <property type="entry name" value="HAD-SF_hydro_IIB"/>
</dbReference>
<proteinExistence type="predicted"/>
<dbReference type="InterPro" id="IPR036412">
    <property type="entry name" value="HAD-like_sf"/>
</dbReference>
<dbReference type="NCBIfam" id="TIGR01484">
    <property type="entry name" value="HAD-SF-IIB"/>
    <property type="match status" value="1"/>
</dbReference>
<dbReference type="AlphaFoldDB" id="A0A943DEH0"/>
<dbReference type="Gene3D" id="3.40.50.1000">
    <property type="entry name" value="HAD superfamily/HAD-like"/>
    <property type="match status" value="1"/>
</dbReference>
<accession>A0A943DEH0</accession>
<dbReference type="PROSITE" id="PS01229">
    <property type="entry name" value="COF_2"/>
    <property type="match status" value="1"/>
</dbReference>
<dbReference type="InterPro" id="IPR023214">
    <property type="entry name" value="HAD_sf"/>
</dbReference>
<dbReference type="EMBL" id="JAGZGG010000002">
    <property type="protein sequence ID" value="MBS5331078.1"/>
    <property type="molecule type" value="Genomic_DNA"/>
</dbReference>